<feature type="region of interest" description="Disordered" evidence="1">
    <location>
        <begin position="161"/>
        <end position="200"/>
    </location>
</feature>
<name>D7C5Z3_STRBB</name>
<dbReference type="AlphaFoldDB" id="D7C5Z3"/>
<dbReference type="Pfam" id="PF03713">
    <property type="entry name" value="DUF305"/>
    <property type="match status" value="1"/>
</dbReference>
<gene>
    <name evidence="4" type="ordered locus">SBI_09404</name>
</gene>
<feature type="signal peptide" evidence="2">
    <location>
        <begin position="1"/>
        <end position="20"/>
    </location>
</feature>
<dbReference type="HOGENOM" id="CLU_074343_3_0_11"/>
<evidence type="ECO:0000259" key="3">
    <source>
        <dbReference type="Pfam" id="PF03713"/>
    </source>
</evidence>
<protein>
    <recommendedName>
        <fullName evidence="3">DUF305 domain-containing protein</fullName>
    </recommendedName>
</protein>
<feature type="chain" id="PRO_5038431268" description="DUF305 domain-containing protein" evidence="2">
    <location>
        <begin position="21"/>
        <end position="200"/>
    </location>
</feature>
<dbReference type="EMBL" id="CP002047">
    <property type="protein sequence ID" value="ADI12522.1"/>
    <property type="molecule type" value="Genomic_DNA"/>
</dbReference>
<dbReference type="InterPro" id="IPR005183">
    <property type="entry name" value="DUF305_CopM-like"/>
</dbReference>
<feature type="compositionally biased region" description="Low complexity" evidence="1">
    <location>
        <begin position="32"/>
        <end position="56"/>
    </location>
</feature>
<evidence type="ECO:0000256" key="1">
    <source>
        <dbReference type="SAM" id="MobiDB-lite"/>
    </source>
</evidence>
<feature type="region of interest" description="Disordered" evidence="1">
    <location>
        <begin position="30"/>
        <end position="57"/>
    </location>
</feature>
<keyword evidence="5" id="KW-1185">Reference proteome</keyword>
<dbReference type="PROSITE" id="PS51257">
    <property type="entry name" value="PROKAR_LIPOPROTEIN"/>
    <property type="match status" value="1"/>
</dbReference>
<dbReference type="PATRIC" id="fig|749414.3.peg.9687"/>
<evidence type="ECO:0000313" key="4">
    <source>
        <dbReference type="EMBL" id="ADI12522.1"/>
    </source>
</evidence>
<dbReference type="STRING" id="749414.SBI_09404"/>
<organism evidence="4 5">
    <name type="scientific">Streptomyces bingchenggensis (strain BCW-1)</name>
    <dbReference type="NCBI Taxonomy" id="749414"/>
    <lineage>
        <taxon>Bacteria</taxon>
        <taxon>Bacillati</taxon>
        <taxon>Actinomycetota</taxon>
        <taxon>Actinomycetes</taxon>
        <taxon>Kitasatosporales</taxon>
        <taxon>Streptomycetaceae</taxon>
        <taxon>Streptomyces</taxon>
    </lineage>
</organism>
<feature type="domain" description="DUF305" evidence="3">
    <location>
        <begin position="70"/>
        <end position="199"/>
    </location>
</feature>
<evidence type="ECO:0000256" key="2">
    <source>
        <dbReference type="SAM" id="SignalP"/>
    </source>
</evidence>
<reference evidence="4 5" key="1">
    <citation type="journal article" date="2010" name="J. Bacteriol.">
        <title>Genome sequence of the milbemycin-producing bacterium Streptomyces bingchenggensis.</title>
        <authorList>
            <person name="Wang X.J."/>
            <person name="Yan Y.J."/>
            <person name="Zhang B."/>
            <person name="An J."/>
            <person name="Wang J.J."/>
            <person name="Tian J."/>
            <person name="Jiang L."/>
            <person name="Chen Y.H."/>
            <person name="Huang S.X."/>
            <person name="Yin M."/>
            <person name="Zhang J."/>
            <person name="Gao A.L."/>
            <person name="Liu C.X."/>
            <person name="Zhu Z.X."/>
            <person name="Xiang W.S."/>
        </authorList>
    </citation>
    <scope>NUCLEOTIDE SEQUENCE [LARGE SCALE GENOMIC DNA]</scope>
    <source>
        <strain evidence="4 5">BCW-1</strain>
    </source>
</reference>
<dbReference type="eggNOG" id="COG3544">
    <property type="taxonomic scope" value="Bacteria"/>
</dbReference>
<accession>D7C5Z3</accession>
<evidence type="ECO:0000313" key="5">
    <source>
        <dbReference type="Proteomes" id="UP000000377"/>
    </source>
</evidence>
<keyword evidence="2" id="KW-0732">Signal</keyword>
<proteinExistence type="predicted"/>
<sequence>MRLGRPGTTLVLAATLSALAVCGCAGPEERTGTSGAAATAADSPTTSSPTAAGPGTLNPTDLAWLQLQLAMDEQALHILELAPGSGAGPELKQWAAKVAKSHRADLTALRKLLTATGVPDTNPHEGHDMPGMVNATELRALEAAEGQEFDRLLRSALRDHLTHTERMSGEQQKAGSDPKVKQRAASIGQSASDHLRRMPQ</sequence>
<dbReference type="Proteomes" id="UP000000377">
    <property type="component" value="Chromosome"/>
</dbReference>
<dbReference type="Gene3D" id="1.20.1260.10">
    <property type="match status" value="1"/>
</dbReference>
<dbReference type="KEGG" id="sbh:SBI_09404"/>
<dbReference type="InterPro" id="IPR012347">
    <property type="entry name" value="Ferritin-like"/>
</dbReference>